<dbReference type="SUPFAM" id="SSF51905">
    <property type="entry name" value="FAD/NAD(P)-binding domain"/>
    <property type="match status" value="1"/>
</dbReference>
<dbReference type="InterPro" id="IPR012132">
    <property type="entry name" value="GMC_OxRdtase"/>
</dbReference>
<evidence type="ECO:0000256" key="6">
    <source>
        <dbReference type="SAM" id="MobiDB-lite"/>
    </source>
</evidence>
<protein>
    <recommendedName>
        <fullName evidence="7">Glucose-methanol-choline oxidoreductase N-terminal domain-containing protein</fullName>
    </recommendedName>
</protein>
<evidence type="ECO:0000256" key="2">
    <source>
        <dbReference type="ARBA" id="ARBA00010790"/>
    </source>
</evidence>
<feature type="region of interest" description="Disordered" evidence="6">
    <location>
        <begin position="1"/>
        <end position="36"/>
    </location>
</feature>
<reference evidence="8 9" key="1">
    <citation type="submission" date="2024-07" db="EMBL/GenBank/DDBJ databases">
        <title>Chromosome-level genome assembly of the water stick insect Ranatra chinensis (Heteroptera: Nepidae).</title>
        <authorList>
            <person name="Liu X."/>
        </authorList>
    </citation>
    <scope>NUCLEOTIDE SEQUENCE [LARGE SCALE GENOMIC DNA]</scope>
    <source>
        <strain evidence="8">Cailab_2021Rc</strain>
        <tissue evidence="8">Muscle</tissue>
    </source>
</reference>
<evidence type="ECO:0000313" key="9">
    <source>
        <dbReference type="Proteomes" id="UP001558652"/>
    </source>
</evidence>
<dbReference type="AlphaFoldDB" id="A0ABD0Y1H7"/>
<keyword evidence="3" id="KW-0285">Flavoprotein</keyword>
<sequence>MASKRRNMFQKNKTQETTENGRFHSRGGLLGVSTTDQPSPLSDAFLEAVREVGYPAPVDVNGENQNGFTRYQATTADGIRSSTAKAFLTPAKNRTNLHLALRSTVTRVVIDPATKKALGVEFTRDGQKVIIHFFYYLYVQMM</sequence>
<dbReference type="Pfam" id="PF00732">
    <property type="entry name" value="GMC_oxred_N"/>
    <property type="match status" value="1"/>
</dbReference>
<keyword evidence="4" id="KW-0274">FAD</keyword>
<feature type="compositionally biased region" description="Basic and acidic residues" evidence="6">
    <location>
        <begin position="13"/>
        <end position="22"/>
    </location>
</feature>
<accession>A0ABD0Y1H7</accession>
<evidence type="ECO:0000259" key="7">
    <source>
        <dbReference type="Pfam" id="PF00732"/>
    </source>
</evidence>
<keyword evidence="9" id="KW-1185">Reference proteome</keyword>
<dbReference type="GO" id="GO:0016491">
    <property type="term" value="F:oxidoreductase activity"/>
    <property type="evidence" value="ECO:0007669"/>
    <property type="project" value="UniProtKB-KW"/>
</dbReference>
<dbReference type="EMBL" id="JBFDAA010000016">
    <property type="protein sequence ID" value="KAL1117331.1"/>
    <property type="molecule type" value="Genomic_DNA"/>
</dbReference>
<evidence type="ECO:0000256" key="4">
    <source>
        <dbReference type="ARBA" id="ARBA00022827"/>
    </source>
</evidence>
<evidence type="ECO:0000313" key="8">
    <source>
        <dbReference type="EMBL" id="KAL1117331.1"/>
    </source>
</evidence>
<dbReference type="Gene3D" id="3.30.560.10">
    <property type="entry name" value="Glucose Oxidase, domain 3"/>
    <property type="match status" value="1"/>
</dbReference>
<dbReference type="PANTHER" id="PTHR11552">
    <property type="entry name" value="GLUCOSE-METHANOL-CHOLINE GMC OXIDOREDUCTASE"/>
    <property type="match status" value="1"/>
</dbReference>
<dbReference type="Gene3D" id="3.50.50.60">
    <property type="entry name" value="FAD/NAD(P)-binding domain"/>
    <property type="match status" value="1"/>
</dbReference>
<feature type="domain" description="Glucose-methanol-choline oxidoreductase N-terminal" evidence="7">
    <location>
        <begin position="22"/>
        <end position="128"/>
    </location>
</feature>
<dbReference type="InterPro" id="IPR027424">
    <property type="entry name" value="Glucose_Oxidase_domain_2"/>
</dbReference>
<evidence type="ECO:0000256" key="3">
    <source>
        <dbReference type="ARBA" id="ARBA00022630"/>
    </source>
</evidence>
<organism evidence="8 9">
    <name type="scientific">Ranatra chinensis</name>
    <dbReference type="NCBI Taxonomy" id="642074"/>
    <lineage>
        <taxon>Eukaryota</taxon>
        <taxon>Metazoa</taxon>
        <taxon>Ecdysozoa</taxon>
        <taxon>Arthropoda</taxon>
        <taxon>Hexapoda</taxon>
        <taxon>Insecta</taxon>
        <taxon>Pterygota</taxon>
        <taxon>Neoptera</taxon>
        <taxon>Paraneoptera</taxon>
        <taxon>Hemiptera</taxon>
        <taxon>Heteroptera</taxon>
        <taxon>Panheteroptera</taxon>
        <taxon>Nepomorpha</taxon>
        <taxon>Nepidae</taxon>
        <taxon>Ranatrinae</taxon>
        <taxon>Ranatra</taxon>
    </lineage>
</organism>
<dbReference type="Proteomes" id="UP001558652">
    <property type="component" value="Unassembled WGS sequence"/>
</dbReference>
<dbReference type="Gene3D" id="4.10.450.10">
    <property type="entry name" value="Glucose Oxidase, domain 2"/>
    <property type="match status" value="1"/>
</dbReference>
<dbReference type="PANTHER" id="PTHR11552:SF227">
    <property type="entry name" value="GLUCOSE DEHYDROGENASE [FAD, QUINONE]-LIKE PROTEIN"/>
    <property type="match status" value="1"/>
</dbReference>
<comment type="similarity">
    <text evidence="2">Belongs to the GMC oxidoreductase family.</text>
</comment>
<dbReference type="InterPro" id="IPR036188">
    <property type="entry name" value="FAD/NAD-bd_sf"/>
</dbReference>
<proteinExistence type="inferred from homology"/>
<evidence type="ECO:0000256" key="1">
    <source>
        <dbReference type="ARBA" id="ARBA00001974"/>
    </source>
</evidence>
<evidence type="ECO:0000256" key="5">
    <source>
        <dbReference type="ARBA" id="ARBA00023002"/>
    </source>
</evidence>
<name>A0ABD0Y1H7_9HEMI</name>
<comment type="caution">
    <text evidence="8">The sequence shown here is derived from an EMBL/GenBank/DDBJ whole genome shotgun (WGS) entry which is preliminary data.</text>
</comment>
<gene>
    <name evidence="8" type="ORF">AAG570_004657</name>
</gene>
<comment type="cofactor">
    <cofactor evidence="1">
        <name>FAD</name>
        <dbReference type="ChEBI" id="CHEBI:57692"/>
    </cofactor>
</comment>
<keyword evidence="5" id="KW-0560">Oxidoreductase</keyword>
<dbReference type="InterPro" id="IPR000172">
    <property type="entry name" value="GMC_OxRdtase_N"/>
</dbReference>